<comment type="catalytic activity">
    <reaction evidence="7">
        <text>hydrogencarbonate + H(+) = CO2 + H2O</text>
        <dbReference type="Rhea" id="RHEA:10748"/>
        <dbReference type="ChEBI" id="CHEBI:15377"/>
        <dbReference type="ChEBI" id="CHEBI:15378"/>
        <dbReference type="ChEBI" id="CHEBI:16526"/>
        <dbReference type="ChEBI" id="CHEBI:17544"/>
        <dbReference type="EC" id="4.2.1.1"/>
    </reaction>
</comment>
<feature type="compositionally biased region" description="Pro residues" evidence="8">
    <location>
        <begin position="185"/>
        <end position="198"/>
    </location>
</feature>
<feature type="domain" description="Alpha-carbonic anhydrase" evidence="10">
    <location>
        <begin position="369"/>
        <end position="628"/>
    </location>
</feature>
<keyword evidence="9" id="KW-1133">Transmembrane helix</keyword>
<dbReference type="PROSITE" id="PS51144">
    <property type="entry name" value="ALPHA_CA_2"/>
    <property type="match status" value="1"/>
</dbReference>
<dbReference type="SUPFAM" id="SSF51069">
    <property type="entry name" value="Carbonic anhydrase"/>
    <property type="match status" value="1"/>
</dbReference>
<keyword evidence="5" id="KW-0325">Glycoprotein</keyword>
<comment type="caution">
    <text evidence="11">The sequence shown here is derived from an EMBL/GenBank/DDBJ whole genome shotgun (WGS) entry which is preliminary data.</text>
</comment>
<dbReference type="InterPro" id="IPR036398">
    <property type="entry name" value="CA_dom_sf"/>
</dbReference>
<evidence type="ECO:0000256" key="6">
    <source>
        <dbReference type="ARBA" id="ARBA00023239"/>
    </source>
</evidence>
<feature type="region of interest" description="Disordered" evidence="8">
    <location>
        <begin position="133"/>
        <end position="370"/>
    </location>
</feature>
<feature type="compositionally biased region" description="Low complexity" evidence="8">
    <location>
        <begin position="43"/>
        <end position="54"/>
    </location>
</feature>
<evidence type="ECO:0000256" key="3">
    <source>
        <dbReference type="ARBA" id="ARBA00022723"/>
    </source>
</evidence>
<keyword evidence="12" id="KW-1185">Reference proteome</keyword>
<comment type="cofactor">
    <cofactor evidence="7">
        <name>Zn(2+)</name>
        <dbReference type="ChEBI" id="CHEBI:29105"/>
    </cofactor>
</comment>
<name>A0AAW1AV91_CROAD</name>
<evidence type="ECO:0000256" key="4">
    <source>
        <dbReference type="ARBA" id="ARBA00022833"/>
    </source>
</evidence>
<dbReference type="PROSITE" id="PS00162">
    <property type="entry name" value="ALPHA_CA_1"/>
    <property type="match status" value="1"/>
</dbReference>
<dbReference type="EC" id="4.2.1.1" evidence="2 7"/>
<feature type="region of interest" description="Disordered" evidence="8">
    <location>
        <begin position="85"/>
        <end position="113"/>
    </location>
</feature>
<dbReference type="PANTHER" id="PTHR18952">
    <property type="entry name" value="CARBONIC ANHYDRASE"/>
    <property type="match status" value="1"/>
</dbReference>
<comment type="similarity">
    <text evidence="1 7">Belongs to the alpha-carbonic anhydrase family.</text>
</comment>
<dbReference type="FunFam" id="3.10.200.10:FF:000003">
    <property type="entry name" value="Carbonic anhydrase 12"/>
    <property type="match status" value="1"/>
</dbReference>
<feature type="compositionally biased region" description="Basic and acidic residues" evidence="8">
    <location>
        <begin position="138"/>
        <end position="149"/>
    </location>
</feature>
<dbReference type="GO" id="GO:0004089">
    <property type="term" value="F:carbonate dehydratase activity"/>
    <property type="evidence" value="ECO:0007669"/>
    <property type="project" value="UniProtKB-UniRule"/>
</dbReference>
<feature type="compositionally biased region" description="Basic and acidic residues" evidence="8">
    <location>
        <begin position="324"/>
        <end position="348"/>
    </location>
</feature>
<dbReference type="Pfam" id="PF00194">
    <property type="entry name" value="Carb_anhydrase"/>
    <property type="match status" value="1"/>
</dbReference>
<evidence type="ECO:0000313" key="12">
    <source>
        <dbReference type="Proteomes" id="UP001474421"/>
    </source>
</evidence>
<evidence type="ECO:0000256" key="7">
    <source>
        <dbReference type="RuleBase" id="RU367011"/>
    </source>
</evidence>
<keyword evidence="6 7" id="KW-0456">Lyase</keyword>
<sequence>MGSGVRPLQEGGQQRGGSRGPPGGRSSADITARAEGRGGGQAERGSSLGKRTGASRGGGGSRRTPEMPAALLALLLHAHLGGLAPLNGRSGSEPPWPRSRRETGPPLVPRTSHGLASRWLRMMVSGTFQRLAGEGDVEASRRKPEKDKANLWGAGLLRDPLRRPSPSRALHSGSNQRQAGVARAPLPPPPRGSGPPSPGQAANPLAKEEARSGHSGWFGNKPPSRVWLRAPQEPQRASRRPSGGGSQPVEVDQAGRTPDRVLTPPPARFLAEVRVLRRDTGGGRGETTCRVSLPGTFWKRSLDPPRARQAGPAQEVPGQASEQSPKERPEETARRIGSPHSKERDCEGKNWVGERVPGRGGRERKRAGSKWSYIGPDGEKVWPKKYPLCGGVFQSPIDFHNDILQYDSTLSPIELEGYNVSSDVKFFLTNNGHSVRMNLSSAMRIRSLSFQYSAAQLHLHWGNRNKQEGSEHTVSGRHFAAELHIVHYNSDRYPDLKSAVDKPSGLAVLAILIEEGEFNPSFEKIFSHFQHVKYKDQDAVVPGFNVRDLLPDRLNDYYRYEGSLTTPPCYPSVLWTVFRNPVELSAEQLLALETTLYCTESNDPAPLEMVDNFRRVQEFDERMVSVSFQQDPAPGERSPGFVLFVVLAGILGIIFITMVAFWLIRRKSLQRAKEEKGVIYKPAVTKEEEEEENISKA</sequence>
<dbReference type="AlphaFoldDB" id="A0AAW1AV91"/>
<accession>A0AAW1AV91</accession>
<dbReference type="InterPro" id="IPR018338">
    <property type="entry name" value="Carbonic_anhydrase_a-class_CS"/>
</dbReference>
<evidence type="ECO:0000256" key="2">
    <source>
        <dbReference type="ARBA" id="ARBA00012925"/>
    </source>
</evidence>
<evidence type="ECO:0000256" key="9">
    <source>
        <dbReference type="SAM" id="Phobius"/>
    </source>
</evidence>
<evidence type="ECO:0000313" key="11">
    <source>
        <dbReference type="EMBL" id="KAK9393799.1"/>
    </source>
</evidence>
<dbReference type="PANTHER" id="PTHR18952:SF19">
    <property type="entry name" value="CARBONIC ANHYDRASE 12"/>
    <property type="match status" value="1"/>
</dbReference>
<dbReference type="Gene3D" id="3.10.200.10">
    <property type="entry name" value="Alpha carbonic anhydrase"/>
    <property type="match status" value="1"/>
</dbReference>
<dbReference type="InterPro" id="IPR023561">
    <property type="entry name" value="Carbonic_anhydrase_a-class"/>
</dbReference>
<organism evidence="11 12">
    <name type="scientific">Crotalus adamanteus</name>
    <name type="common">Eastern diamondback rattlesnake</name>
    <dbReference type="NCBI Taxonomy" id="8729"/>
    <lineage>
        <taxon>Eukaryota</taxon>
        <taxon>Metazoa</taxon>
        <taxon>Chordata</taxon>
        <taxon>Craniata</taxon>
        <taxon>Vertebrata</taxon>
        <taxon>Euteleostomi</taxon>
        <taxon>Lepidosauria</taxon>
        <taxon>Squamata</taxon>
        <taxon>Bifurcata</taxon>
        <taxon>Unidentata</taxon>
        <taxon>Episquamata</taxon>
        <taxon>Toxicofera</taxon>
        <taxon>Serpentes</taxon>
        <taxon>Colubroidea</taxon>
        <taxon>Viperidae</taxon>
        <taxon>Crotalinae</taxon>
        <taxon>Crotalus</taxon>
    </lineage>
</organism>
<keyword evidence="9" id="KW-0812">Transmembrane</keyword>
<keyword evidence="4 7" id="KW-0862">Zinc</keyword>
<dbReference type="SMART" id="SM01057">
    <property type="entry name" value="Carb_anhydrase"/>
    <property type="match status" value="1"/>
</dbReference>
<proteinExistence type="inferred from homology"/>
<feature type="region of interest" description="Disordered" evidence="8">
    <location>
        <begin position="1"/>
        <end position="66"/>
    </location>
</feature>
<evidence type="ECO:0000259" key="10">
    <source>
        <dbReference type="PROSITE" id="PS51144"/>
    </source>
</evidence>
<gene>
    <name evidence="11" type="ORF">NXF25_015462</name>
</gene>
<evidence type="ECO:0000256" key="1">
    <source>
        <dbReference type="ARBA" id="ARBA00010718"/>
    </source>
</evidence>
<dbReference type="EMBL" id="JAOTOJ010000012">
    <property type="protein sequence ID" value="KAK9393799.1"/>
    <property type="molecule type" value="Genomic_DNA"/>
</dbReference>
<keyword evidence="9" id="KW-0472">Membrane</keyword>
<feature type="compositionally biased region" description="Gly residues" evidence="8">
    <location>
        <begin position="13"/>
        <end position="23"/>
    </location>
</feature>
<feature type="transmembrane region" description="Helical" evidence="9">
    <location>
        <begin position="641"/>
        <end position="664"/>
    </location>
</feature>
<keyword evidence="3 7" id="KW-0479">Metal-binding</keyword>
<evidence type="ECO:0000256" key="8">
    <source>
        <dbReference type="SAM" id="MobiDB-lite"/>
    </source>
</evidence>
<dbReference type="Proteomes" id="UP001474421">
    <property type="component" value="Unassembled WGS sequence"/>
</dbReference>
<dbReference type="InterPro" id="IPR001148">
    <property type="entry name" value="CA_dom"/>
</dbReference>
<dbReference type="GO" id="GO:0005886">
    <property type="term" value="C:plasma membrane"/>
    <property type="evidence" value="ECO:0007669"/>
    <property type="project" value="TreeGrafter"/>
</dbReference>
<reference evidence="11 12" key="1">
    <citation type="journal article" date="2024" name="Proc. Natl. Acad. Sci. U.S.A.">
        <title>The genetic regulatory architecture and epigenomic basis for age-related changes in rattlesnake venom.</title>
        <authorList>
            <person name="Hogan M.P."/>
            <person name="Holding M.L."/>
            <person name="Nystrom G.S."/>
            <person name="Colston T.J."/>
            <person name="Bartlett D.A."/>
            <person name="Mason A.J."/>
            <person name="Ellsworth S.A."/>
            <person name="Rautsaw R.M."/>
            <person name="Lawrence K.C."/>
            <person name="Strickland J.L."/>
            <person name="He B."/>
            <person name="Fraser P."/>
            <person name="Margres M.J."/>
            <person name="Gilbert D.M."/>
            <person name="Gibbs H.L."/>
            <person name="Parkinson C.L."/>
            <person name="Rokyta D.R."/>
        </authorList>
    </citation>
    <scope>NUCLEOTIDE SEQUENCE [LARGE SCALE GENOMIC DNA]</scope>
    <source>
        <strain evidence="11">DRR0105</strain>
    </source>
</reference>
<comment type="function">
    <text evidence="7">Reversible hydration of carbon dioxide.</text>
</comment>
<dbReference type="GO" id="GO:0008270">
    <property type="term" value="F:zinc ion binding"/>
    <property type="evidence" value="ECO:0007669"/>
    <property type="project" value="UniProtKB-UniRule"/>
</dbReference>
<evidence type="ECO:0000256" key="5">
    <source>
        <dbReference type="ARBA" id="ARBA00023180"/>
    </source>
</evidence>
<protein>
    <recommendedName>
        <fullName evidence="2 7">Carbonic anhydrase</fullName>
        <ecNumber evidence="2 7">4.2.1.1</ecNumber>
    </recommendedName>
</protein>